<dbReference type="STRING" id="1428644.BIV57_10185"/>
<dbReference type="EMBL" id="MLCF01000048">
    <property type="protein sequence ID" value="OIV37566.1"/>
    <property type="molecule type" value="Genomic_DNA"/>
</dbReference>
<feature type="transmembrane region" description="Helical" evidence="2">
    <location>
        <begin position="59"/>
        <end position="79"/>
    </location>
</feature>
<dbReference type="OrthoDB" id="121140at2"/>
<sequence length="352" mass="36807">MSWSPQQPPPSPWLTPPGGGQGGRWFDAPKPGVIPLRPLRMGELFEAAVSTIRLYWRSVLGFTLPVAVIVQAAVAAVGWSTEHDVNTVYNRFKHLSETTPPPPVHDIVAALKDALPTLLLNLGLAQLLSFLGMLLVTAVCTLVIGRAVTGAPLTPRQAFRDAGPRLPRLAGLSLLVTLIPLAALAVGLLPTVLTAALGAPAAVSGILVLLVFAGAAAALFLGIRLTLAGPALMLEKQGIGHALSRAMRLAKGSWWRILGIQLVVALITLIVTTVISMPFNTLGNMLFSAHAASGSATSLGYYVVTGIGGVVGTLLVYPFSACVTALLYVDLRIRREGLDLDLAKAAGINLAP</sequence>
<evidence type="ECO:0000313" key="4">
    <source>
        <dbReference type="Proteomes" id="UP000243342"/>
    </source>
</evidence>
<keyword evidence="2" id="KW-0472">Membrane</keyword>
<feature type="compositionally biased region" description="Pro residues" evidence="1">
    <location>
        <begin position="1"/>
        <end position="15"/>
    </location>
</feature>
<dbReference type="PANTHER" id="PTHR33133:SF1">
    <property type="entry name" value="EXPRESSED PROTEIN-RELATED"/>
    <property type="match status" value="1"/>
</dbReference>
<evidence type="ECO:0000256" key="1">
    <source>
        <dbReference type="SAM" id="MobiDB-lite"/>
    </source>
</evidence>
<protein>
    <recommendedName>
        <fullName evidence="5">Glycerophosphoryl diester phosphodiesterase membrane domain-containing protein</fullName>
    </recommendedName>
</protein>
<keyword evidence="4" id="KW-1185">Reference proteome</keyword>
<dbReference type="PANTHER" id="PTHR33133">
    <property type="entry name" value="OS08G0107100 PROTEIN-RELATED"/>
    <property type="match status" value="1"/>
</dbReference>
<proteinExistence type="predicted"/>
<feature type="transmembrane region" description="Helical" evidence="2">
    <location>
        <begin position="169"/>
        <end position="189"/>
    </location>
</feature>
<dbReference type="Proteomes" id="UP000243342">
    <property type="component" value="Unassembled WGS sequence"/>
</dbReference>
<evidence type="ECO:0000313" key="3">
    <source>
        <dbReference type="EMBL" id="OIV37566.1"/>
    </source>
</evidence>
<gene>
    <name evidence="3" type="ORF">BIV57_10185</name>
</gene>
<organism evidence="3 4">
    <name type="scientific">Mangrovactinospora gilvigrisea</name>
    <dbReference type="NCBI Taxonomy" id="1428644"/>
    <lineage>
        <taxon>Bacteria</taxon>
        <taxon>Bacillati</taxon>
        <taxon>Actinomycetota</taxon>
        <taxon>Actinomycetes</taxon>
        <taxon>Kitasatosporales</taxon>
        <taxon>Streptomycetaceae</taxon>
        <taxon>Mangrovactinospora</taxon>
    </lineage>
</organism>
<dbReference type="RefSeq" id="WP_071656438.1">
    <property type="nucleotide sequence ID" value="NZ_MLCF01000048.1"/>
</dbReference>
<feature type="transmembrane region" description="Helical" evidence="2">
    <location>
        <begin position="254"/>
        <end position="279"/>
    </location>
</feature>
<feature type="transmembrane region" description="Helical" evidence="2">
    <location>
        <begin position="127"/>
        <end position="148"/>
    </location>
</feature>
<feature type="transmembrane region" description="Helical" evidence="2">
    <location>
        <begin position="299"/>
        <end position="329"/>
    </location>
</feature>
<comment type="caution">
    <text evidence="3">The sequence shown here is derived from an EMBL/GenBank/DDBJ whole genome shotgun (WGS) entry which is preliminary data.</text>
</comment>
<dbReference type="AlphaFoldDB" id="A0A1J7BFY8"/>
<feature type="region of interest" description="Disordered" evidence="1">
    <location>
        <begin position="1"/>
        <end position="27"/>
    </location>
</feature>
<keyword evidence="2" id="KW-1133">Transmembrane helix</keyword>
<evidence type="ECO:0000256" key="2">
    <source>
        <dbReference type="SAM" id="Phobius"/>
    </source>
</evidence>
<reference evidence="3 4" key="1">
    <citation type="submission" date="2016-10" db="EMBL/GenBank/DDBJ databases">
        <title>Genome sequence of Streptomyces gilvigriseus MUSC 26.</title>
        <authorList>
            <person name="Lee L.-H."/>
            <person name="Ser H.-L."/>
        </authorList>
    </citation>
    <scope>NUCLEOTIDE SEQUENCE [LARGE SCALE GENOMIC DNA]</scope>
    <source>
        <strain evidence="3 4">MUSC 26</strain>
    </source>
</reference>
<name>A0A1J7BFY8_9ACTN</name>
<feature type="transmembrane region" description="Helical" evidence="2">
    <location>
        <begin position="201"/>
        <end position="223"/>
    </location>
</feature>
<accession>A0A1J7BFY8</accession>
<evidence type="ECO:0008006" key="5">
    <source>
        <dbReference type="Google" id="ProtNLM"/>
    </source>
</evidence>
<keyword evidence="2" id="KW-0812">Transmembrane</keyword>